<reference evidence="1 2" key="1">
    <citation type="submission" date="2008-08" db="EMBL/GenBank/DDBJ databases">
        <authorList>
            <person name="Madupu R."/>
            <person name="Durkin A.S."/>
            <person name="Torralba M."/>
            <person name="Methe B."/>
            <person name="Sutton G.G."/>
            <person name="Strausberg R.L."/>
            <person name="Nelson K.E."/>
        </authorList>
    </citation>
    <scope>NUCLEOTIDE SEQUENCE [LARGE SCALE GENOMIC DNA]</scope>
    <source>
        <strain evidence="1 2">RM3267</strain>
    </source>
</reference>
<gene>
    <name evidence="1" type="ORF">CAMRE0001_3231</name>
</gene>
<name>B9D4Y9_CAMRE</name>
<evidence type="ECO:0000313" key="1">
    <source>
        <dbReference type="EMBL" id="EEF12925.1"/>
    </source>
</evidence>
<accession>B9D4Y9</accession>
<dbReference type="EMBL" id="ACFU01000032">
    <property type="protein sequence ID" value="EEF12925.1"/>
    <property type="molecule type" value="Genomic_DNA"/>
</dbReference>
<protein>
    <submittedName>
        <fullName evidence="1">Uncharacterized protein</fullName>
    </submittedName>
</protein>
<sequence>MQICVAASLKFSFKFDLKSKANLTQKGKNLSRIYIIEIAKIVERKI</sequence>
<evidence type="ECO:0000313" key="2">
    <source>
        <dbReference type="Proteomes" id="UP000003082"/>
    </source>
</evidence>
<dbReference type="AlphaFoldDB" id="B9D4Y9"/>
<comment type="caution">
    <text evidence="1">The sequence shown here is derived from an EMBL/GenBank/DDBJ whole genome shotgun (WGS) entry which is preliminary data.</text>
</comment>
<keyword evidence="2" id="KW-1185">Reference proteome</keyword>
<dbReference type="STRING" id="553218.CAMRE0001_3231"/>
<proteinExistence type="predicted"/>
<organism evidence="1 2">
    <name type="scientific">Campylobacter rectus RM3267</name>
    <dbReference type="NCBI Taxonomy" id="553218"/>
    <lineage>
        <taxon>Bacteria</taxon>
        <taxon>Pseudomonadati</taxon>
        <taxon>Campylobacterota</taxon>
        <taxon>Epsilonproteobacteria</taxon>
        <taxon>Campylobacterales</taxon>
        <taxon>Campylobacteraceae</taxon>
        <taxon>Campylobacter</taxon>
    </lineage>
</organism>
<dbReference type="Proteomes" id="UP000003082">
    <property type="component" value="Unassembled WGS sequence"/>
</dbReference>